<accession>A0A0F4ZGX5</accession>
<organism evidence="2 3">
    <name type="scientific">Thielaviopsis punctulata</name>
    <dbReference type="NCBI Taxonomy" id="72032"/>
    <lineage>
        <taxon>Eukaryota</taxon>
        <taxon>Fungi</taxon>
        <taxon>Dikarya</taxon>
        <taxon>Ascomycota</taxon>
        <taxon>Pezizomycotina</taxon>
        <taxon>Sordariomycetes</taxon>
        <taxon>Hypocreomycetidae</taxon>
        <taxon>Microascales</taxon>
        <taxon>Ceratocystidaceae</taxon>
        <taxon>Thielaviopsis</taxon>
    </lineage>
</organism>
<keyword evidence="3" id="KW-1185">Reference proteome</keyword>
<dbReference type="PANTHER" id="PTHR38849">
    <property type="entry name" value="SMALL SECRETED PROTEIN"/>
    <property type="match status" value="1"/>
</dbReference>
<name>A0A0F4ZGX5_9PEZI</name>
<dbReference type="EMBL" id="LAEV01000969">
    <property type="protein sequence ID" value="KKA29123.1"/>
    <property type="molecule type" value="Genomic_DNA"/>
</dbReference>
<feature type="signal peptide" evidence="1">
    <location>
        <begin position="1"/>
        <end position="18"/>
    </location>
</feature>
<evidence type="ECO:0000313" key="3">
    <source>
        <dbReference type="Proteomes" id="UP000033483"/>
    </source>
</evidence>
<dbReference type="AlphaFoldDB" id="A0A0F4ZGX5"/>
<keyword evidence="1" id="KW-0732">Signal</keyword>
<sequence length="181" mass="18834">MYFSKFTAFAILAASAIAAPISDVTAPVKRANLLTAQPYSEFQVSSGTAGNALAEVDEKFHAAEFRANPTAVSDSDIEILKAARVTAENAETESGGYNDAIDAAGKDTAAGKALQNGKIKNKVLKLELQVLLADIQIGQGDNSSDVVSHRATELKKLNSNVATDTKNAGQASTAVDFQGSS</sequence>
<evidence type="ECO:0000313" key="2">
    <source>
        <dbReference type="EMBL" id="KKA29123.1"/>
    </source>
</evidence>
<reference evidence="2 3" key="1">
    <citation type="submission" date="2015-03" db="EMBL/GenBank/DDBJ databases">
        <authorList>
            <person name="Radwan O."/>
            <person name="Al-Naeli F.A."/>
            <person name="Rendon G.A."/>
            <person name="Fields C."/>
        </authorList>
    </citation>
    <scope>NUCLEOTIDE SEQUENCE [LARGE SCALE GENOMIC DNA]</scope>
    <source>
        <strain evidence="2">CR-DP1</strain>
    </source>
</reference>
<proteinExistence type="predicted"/>
<dbReference type="OrthoDB" id="2151417at2759"/>
<comment type="caution">
    <text evidence="2">The sequence shown here is derived from an EMBL/GenBank/DDBJ whole genome shotgun (WGS) entry which is preliminary data.</text>
</comment>
<dbReference type="PANTHER" id="PTHR38849:SF1">
    <property type="entry name" value="SMALL SECRETED PROTEIN"/>
    <property type="match status" value="1"/>
</dbReference>
<protein>
    <recommendedName>
        <fullName evidence="4">Small secreted protein</fullName>
    </recommendedName>
</protein>
<evidence type="ECO:0000256" key="1">
    <source>
        <dbReference type="SAM" id="SignalP"/>
    </source>
</evidence>
<feature type="chain" id="PRO_5002482503" description="Small secreted protein" evidence="1">
    <location>
        <begin position="19"/>
        <end position="181"/>
    </location>
</feature>
<gene>
    <name evidence="2" type="ORF">TD95_002332</name>
</gene>
<dbReference type="Proteomes" id="UP000033483">
    <property type="component" value="Unassembled WGS sequence"/>
</dbReference>
<evidence type="ECO:0008006" key="4">
    <source>
        <dbReference type="Google" id="ProtNLM"/>
    </source>
</evidence>